<protein>
    <submittedName>
        <fullName evidence="1">Uncharacterized protein</fullName>
    </submittedName>
</protein>
<sequence>MHVHNPELFFHDVVDITMRSLQWNCPCYTPYIHSLTSFFKSITDDSNEIDPDSFTRQPPFVPPAFKLNPDFQYVASSFQSIANQMTTLWNNDEKYMEWMLRVLLFPESIAKAAGIKQMIYFVDDIELTDVELESSNGNHFKAFNGCIFLADLFKLVLSNGNFFVSCQNQDDFYKFIVPISDDLGPSEFLKKIKMLSTLNLINISKQNQNQEEETENLYLDKVISVFIDDDDDDEIPINFSVNHTGGIPIFVFLWKEINQLFDEFEQCEEGSEEFHELYLTIINQASELLIRLFLTQDGENIPESLDIRDVKRSSSSKS</sequence>
<proteinExistence type="predicted"/>
<organism evidence="1 2">
    <name type="scientific">Tritrichomonas musculus</name>
    <dbReference type="NCBI Taxonomy" id="1915356"/>
    <lineage>
        <taxon>Eukaryota</taxon>
        <taxon>Metamonada</taxon>
        <taxon>Parabasalia</taxon>
        <taxon>Tritrichomonadida</taxon>
        <taxon>Tritrichomonadidae</taxon>
        <taxon>Tritrichomonas</taxon>
    </lineage>
</organism>
<gene>
    <name evidence="1" type="ORF">M9Y10_027299</name>
</gene>
<name>A0ABR2GKW4_9EUKA</name>
<keyword evidence="2" id="KW-1185">Reference proteome</keyword>
<dbReference type="EMBL" id="JAPFFF010000370">
    <property type="protein sequence ID" value="KAK8834577.1"/>
    <property type="molecule type" value="Genomic_DNA"/>
</dbReference>
<evidence type="ECO:0000313" key="1">
    <source>
        <dbReference type="EMBL" id="KAK8834577.1"/>
    </source>
</evidence>
<reference evidence="1 2" key="1">
    <citation type="submission" date="2024-04" db="EMBL/GenBank/DDBJ databases">
        <title>Tritrichomonas musculus Genome.</title>
        <authorList>
            <person name="Alves-Ferreira E."/>
            <person name="Grigg M."/>
            <person name="Lorenzi H."/>
            <person name="Galac M."/>
        </authorList>
    </citation>
    <scope>NUCLEOTIDE SEQUENCE [LARGE SCALE GENOMIC DNA]</scope>
    <source>
        <strain evidence="1 2">EAF2021</strain>
    </source>
</reference>
<accession>A0ABR2GKW4</accession>
<comment type="caution">
    <text evidence="1">The sequence shown here is derived from an EMBL/GenBank/DDBJ whole genome shotgun (WGS) entry which is preliminary data.</text>
</comment>
<dbReference type="Proteomes" id="UP001470230">
    <property type="component" value="Unassembled WGS sequence"/>
</dbReference>
<evidence type="ECO:0000313" key="2">
    <source>
        <dbReference type="Proteomes" id="UP001470230"/>
    </source>
</evidence>